<dbReference type="AlphaFoldDB" id="A0A5N6P6W9"/>
<proteinExistence type="predicted"/>
<keyword evidence="2" id="KW-1185">Reference proteome</keyword>
<protein>
    <recommendedName>
        <fullName evidence="3">Chromo domain-containing protein</fullName>
    </recommendedName>
</protein>
<dbReference type="InterPro" id="IPR016197">
    <property type="entry name" value="Chromo-like_dom_sf"/>
</dbReference>
<evidence type="ECO:0000313" key="2">
    <source>
        <dbReference type="Proteomes" id="UP000326396"/>
    </source>
</evidence>
<accession>A0A5N6P6W9</accession>
<sequence>MFKPHRGFINLPASSQVHPTFHVSLLKKAIGPPTCVTPIPSGPSSVLQPFKILERKLARKGNRAVVKFLVQWKDLPLNDASWPQQKCEQREFENGVASGRKRLEDDVIRITSGEAIEGVQSTETE</sequence>
<organism evidence="1 2">
    <name type="scientific">Mikania micrantha</name>
    <name type="common">bitter vine</name>
    <dbReference type="NCBI Taxonomy" id="192012"/>
    <lineage>
        <taxon>Eukaryota</taxon>
        <taxon>Viridiplantae</taxon>
        <taxon>Streptophyta</taxon>
        <taxon>Embryophyta</taxon>
        <taxon>Tracheophyta</taxon>
        <taxon>Spermatophyta</taxon>
        <taxon>Magnoliopsida</taxon>
        <taxon>eudicotyledons</taxon>
        <taxon>Gunneridae</taxon>
        <taxon>Pentapetalae</taxon>
        <taxon>asterids</taxon>
        <taxon>campanulids</taxon>
        <taxon>Asterales</taxon>
        <taxon>Asteraceae</taxon>
        <taxon>Asteroideae</taxon>
        <taxon>Heliantheae alliance</taxon>
        <taxon>Eupatorieae</taxon>
        <taxon>Mikania</taxon>
    </lineage>
</organism>
<name>A0A5N6P6W9_9ASTR</name>
<comment type="caution">
    <text evidence="1">The sequence shown here is derived from an EMBL/GenBank/DDBJ whole genome shotgun (WGS) entry which is preliminary data.</text>
</comment>
<dbReference type="SUPFAM" id="SSF54160">
    <property type="entry name" value="Chromo domain-like"/>
    <property type="match status" value="1"/>
</dbReference>
<dbReference type="OrthoDB" id="5554229at2759"/>
<evidence type="ECO:0000313" key="1">
    <source>
        <dbReference type="EMBL" id="KAD5961431.1"/>
    </source>
</evidence>
<dbReference type="EMBL" id="SZYD01000006">
    <property type="protein sequence ID" value="KAD5961431.1"/>
    <property type="molecule type" value="Genomic_DNA"/>
</dbReference>
<dbReference type="Proteomes" id="UP000326396">
    <property type="component" value="Linkage Group LG14"/>
</dbReference>
<gene>
    <name evidence="1" type="ORF">E3N88_12904</name>
</gene>
<reference evidence="1 2" key="1">
    <citation type="submission" date="2019-05" db="EMBL/GenBank/DDBJ databases">
        <title>Mikania micrantha, genome provides insights into the molecular mechanism of rapid growth.</title>
        <authorList>
            <person name="Liu B."/>
        </authorList>
    </citation>
    <scope>NUCLEOTIDE SEQUENCE [LARGE SCALE GENOMIC DNA]</scope>
    <source>
        <strain evidence="1">NLD-2019</strain>
        <tissue evidence="1">Leaf</tissue>
    </source>
</reference>
<evidence type="ECO:0008006" key="3">
    <source>
        <dbReference type="Google" id="ProtNLM"/>
    </source>
</evidence>